<organism evidence="5 6">
    <name type="scientific">Micromonospora tulbaghiae</name>
    <dbReference type="NCBI Taxonomy" id="479978"/>
    <lineage>
        <taxon>Bacteria</taxon>
        <taxon>Bacillati</taxon>
        <taxon>Actinomycetota</taxon>
        <taxon>Actinomycetes</taxon>
        <taxon>Micromonosporales</taxon>
        <taxon>Micromonosporaceae</taxon>
        <taxon>Micromonospora</taxon>
    </lineage>
</organism>
<feature type="transmembrane region" description="Helical" evidence="3">
    <location>
        <begin position="84"/>
        <end position="103"/>
    </location>
</feature>
<dbReference type="EMBL" id="CP024087">
    <property type="protein sequence ID" value="AYF31175.1"/>
    <property type="molecule type" value="Genomic_DNA"/>
</dbReference>
<sequence>MTDRRYRILLVSSSGGVLLDLLALRPWWERHDPVWVAVRAPDTEVALTGQRVHWQPELSTRTRWRVLPAAWRALRLLRRERPDVVVSAGTGVAVGVFLAARLLRVPSLWLETFNMTGPAGAAARLCSRLAAAVLVQRPALLASRPRAVLIGELY</sequence>
<evidence type="ECO:0000313" key="5">
    <source>
        <dbReference type="EMBL" id="AYF31175.1"/>
    </source>
</evidence>
<accession>A0A386WRX4</accession>
<gene>
    <name evidence="5" type="ORF">CSH63_27795</name>
</gene>
<evidence type="ECO:0000313" key="6">
    <source>
        <dbReference type="Proteomes" id="UP000267804"/>
    </source>
</evidence>
<proteinExistence type="predicted"/>
<name>A0A386WRX4_9ACTN</name>
<evidence type="ECO:0000259" key="4">
    <source>
        <dbReference type="Pfam" id="PF13439"/>
    </source>
</evidence>
<dbReference type="SUPFAM" id="SSF53756">
    <property type="entry name" value="UDP-Glycosyltransferase/glycogen phosphorylase"/>
    <property type="match status" value="1"/>
</dbReference>
<dbReference type="Proteomes" id="UP000267804">
    <property type="component" value="Chromosome"/>
</dbReference>
<evidence type="ECO:0000256" key="3">
    <source>
        <dbReference type="SAM" id="Phobius"/>
    </source>
</evidence>
<reference evidence="5 6" key="1">
    <citation type="submission" date="2017-10" db="EMBL/GenBank/DDBJ databases">
        <title>Integration of genomic and chemical information greatly accelerates assignment of the full stereostructure of myelolactone, a potent inhibitor of myeloma from a marine-derived Micromonospora.</title>
        <authorList>
            <person name="Kim M.C."/>
            <person name="Machado H."/>
            <person name="Jensen P.R."/>
            <person name="Fenical W."/>
        </authorList>
    </citation>
    <scope>NUCLEOTIDE SEQUENCE [LARGE SCALE GENOMIC DNA]</scope>
    <source>
        <strain evidence="5 6">CNY-010</strain>
    </source>
</reference>
<dbReference type="AlphaFoldDB" id="A0A386WRX4"/>
<keyword evidence="3" id="KW-1133">Transmembrane helix</keyword>
<keyword evidence="2 5" id="KW-0808">Transferase</keyword>
<evidence type="ECO:0000256" key="1">
    <source>
        <dbReference type="ARBA" id="ARBA00022676"/>
    </source>
</evidence>
<evidence type="ECO:0000256" key="2">
    <source>
        <dbReference type="ARBA" id="ARBA00022679"/>
    </source>
</evidence>
<dbReference type="Gene3D" id="3.40.50.2000">
    <property type="entry name" value="Glycogen Phosphorylase B"/>
    <property type="match status" value="1"/>
</dbReference>
<dbReference type="InterPro" id="IPR028098">
    <property type="entry name" value="Glyco_trans_4-like_N"/>
</dbReference>
<keyword evidence="3" id="KW-0472">Membrane</keyword>
<dbReference type="Pfam" id="PF13439">
    <property type="entry name" value="Glyco_transf_4"/>
    <property type="match status" value="1"/>
</dbReference>
<dbReference type="GO" id="GO:0016757">
    <property type="term" value="F:glycosyltransferase activity"/>
    <property type="evidence" value="ECO:0007669"/>
    <property type="project" value="UniProtKB-KW"/>
</dbReference>
<feature type="domain" description="Glycosyltransferase subfamily 4-like N-terminal" evidence="4">
    <location>
        <begin position="31"/>
        <end position="108"/>
    </location>
</feature>
<dbReference type="RefSeq" id="WP_120572770.1">
    <property type="nucleotide sequence ID" value="NZ_CP024087.1"/>
</dbReference>
<keyword evidence="3" id="KW-0812">Transmembrane</keyword>
<dbReference type="KEGG" id="mtua:CSH63_27795"/>
<keyword evidence="1" id="KW-0328">Glycosyltransferase</keyword>
<protein>
    <submittedName>
        <fullName evidence="5">UDP-N-acetylglucosamine--LPS N-acetylglucosamine transferase</fullName>
    </submittedName>
</protein>